<reference evidence="2" key="1">
    <citation type="journal article" date="2023" name="G3 (Bethesda)">
        <title>Genome assembly and association tests identify interacting loci associated with vigor, precocity, and sex in interspecific pistachio rootstocks.</title>
        <authorList>
            <person name="Palmer W."/>
            <person name="Jacygrad E."/>
            <person name="Sagayaradj S."/>
            <person name="Cavanaugh K."/>
            <person name="Han R."/>
            <person name="Bertier L."/>
            <person name="Beede B."/>
            <person name="Kafkas S."/>
            <person name="Golino D."/>
            <person name="Preece J."/>
            <person name="Michelmore R."/>
        </authorList>
    </citation>
    <scope>NUCLEOTIDE SEQUENCE [LARGE SCALE GENOMIC DNA]</scope>
</reference>
<sequence>MHDVIRDVAIWISSSLDNGYKSLVRSRIGLTRISEAEMSVSLKRISFINNKILGLPDRGIQCPEASSLLLQGNLPLERIPDGFLQAFQSLRILNVSGTNIQSLPQSILYLVDLKVLLLRDCCLLEELTQLGMLSKLQVLDCCATHIRELPKMAHSAYIWRKSTDEVLGCLGRLFILSARFAAIPSFIFEDLTWIGEWIRWFLPNAGSFVLNHCRGLKQMLETLVIHRVDHFASLKSLIIASFNSSLRTDGGMCRLL</sequence>
<organism evidence="1 2">
    <name type="scientific">Pistacia atlantica</name>
    <dbReference type="NCBI Taxonomy" id="434234"/>
    <lineage>
        <taxon>Eukaryota</taxon>
        <taxon>Viridiplantae</taxon>
        <taxon>Streptophyta</taxon>
        <taxon>Embryophyta</taxon>
        <taxon>Tracheophyta</taxon>
        <taxon>Spermatophyta</taxon>
        <taxon>Magnoliopsida</taxon>
        <taxon>eudicotyledons</taxon>
        <taxon>Gunneridae</taxon>
        <taxon>Pentapetalae</taxon>
        <taxon>rosids</taxon>
        <taxon>malvids</taxon>
        <taxon>Sapindales</taxon>
        <taxon>Anacardiaceae</taxon>
        <taxon>Pistacia</taxon>
    </lineage>
</organism>
<dbReference type="Proteomes" id="UP001164250">
    <property type="component" value="Chromosome 3"/>
</dbReference>
<dbReference type="EMBL" id="CM047899">
    <property type="protein sequence ID" value="KAJ0101923.1"/>
    <property type="molecule type" value="Genomic_DNA"/>
</dbReference>
<comment type="caution">
    <text evidence="1">The sequence shown here is derived from an EMBL/GenBank/DDBJ whole genome shotgun (WGS) entry which is preliminary data.</text>
</comment>
<evidence type="ECO:0000313" key="1">
    <source>
        <dbReference type="EMBL" id="KAJ0101923.1"/>
    </source>
</evidence>
<keyword evidence="2" id="KW-1185">Reference proteome</keyword>
<name>A0ACC1BSI6_9ROSI</name>
<protein>
    <submittedName>
        <fullName evidence="1">Uncharacterized protein</fullName>
    </submittedName>
</protein>
<proteinExistence type="predicted"/>
<accession>A0ACC1BSI6</accession>
<gene>
    <name evidence="1" type="ORF">Patl1_04358</name>
</gene>
<evidence type="ECO:0000313" key="2">
    <source>
        <dbReference type="Proteomes" id="UP001164250"/>
    </source>
</evidence>